<dbReference type="Proteomes" id="UP000256601">
    <property type="component" value="Unassembled WGS sequence"/>
</dbReference>
<proteinExistence type="predicted"/>
<dbReference type="AlphaFoldDB" id="A0A1D8NNW5"/>
<feature type="region of interest" description="Disordered" evidence="1">
    <location>
        <begin position="134"/>
        <end position="207"/>
    </location>
</feature>
<feature type="compositionally biased region" description="Acidic residues" evidence="1">
    <location>
        <begin position="136"/>
        <end position="146"/>
    </location>
</feature>
<sequence length="379" mass="41902">MFPYKTNRRGSRSGDREENPFANTQMSRSRSSSLYGGGAPRPNTSHGHRPQTAGRPHTSHTHSTSVNSFPAFNNGYMGGLGSGSPAGGKPAYKSHHRSSTLRDVRDLEPETIEPPSSAWSALGALRERIRRLNMESEMEGDDENSEDSAGTETEQEGVSRADGDTSFASNESSESCESIESEMEHQRAHIQQPLQTQHTGQSTMSNFDHSEDMIDIEMSLNRLKNLDADLYESLYTMYEEMTALCHLPGQSGLSEGISNNLVALSSFVKILEKKLEIHAIKRTNRRSVIGVVSPQGYSSSSPYQSPYTQQQIPPSQQQQYAPQFVQPPPQHPTTPRMPRSSSLRSVTPATPSELGTPSYARRLAAHNRRQKSMSMSPDF</sequence>
<protein>
    <submittedName>
        <fullName evidence="2">Uncharacterized protein</fullName>
    </submittedName>
</protein>
<dbReference type="Proteomes" id="UP000182444">
    <property type="component" value="Chromosome 1F"/>
</dbReference>
<evidence type="ECO:0000256" key="1">
    <source>
        <dbReference type="SAM" id="MobiDB-lite"/>
    </source>
</evidence>
<dbReference type="VEuPathDB" id="FungiDB:YALI1_F23391g"/>
<dbReference type="KEGG" id="yli:2907886"/>
<reference evidence="3 5" key="2">
    <citation type="submission" date="2018-07" db="EMBL/GenBank/DDBJ databases">
        <title>Draft Genome Assemblies for Five Robust Yarrowia lipolytica Strains Exhibiting High Lipid Production and Pentose Sugar Utilization and Sugar Alcohol Secretion from Undetoxified Lignocellulosic Biomass Hydrolysates.</title>
        <authorList>
            <consortium name="DOE Joint Genome Institute"/>
            <person name="Walker C."/>
            <person name="Ryu S."/>
            <person name="Na H."/>
            <person name="Zane M."/>
            <person name="LaButti K."/>
            <person name="Lipzen A."/>
            <person name="Haridas S."/>
            <person name="Barry K."/>
            <person name="Grigoriev I.V."/>
            <person name="Quarterman J."/>
            <person name="Slininger P."/>
            <person name="Dien B."/>
            <person name="Trinh C.T."/>
        </authorList>
    </citation>
    <scope>NUCLEOTIDE SEQUENCE [LARGE SCALE GENOMIC DNA]</scope>
    <source>
        <strain evidence="3 5">YB392</strain>
    </source>
</reference>
<feature type="region of interest" description="Disordered" evidence="1">
    <location>
        <begin position="293"/>
        <end position="379"/>
    </location>
</feature>
<dbReference type="VEuPathDB" id="FungiDB:YALI0_F17578g"/>
<evidence type="ECO:0000313" key="4">
    <source>
        <dbReference type="Proteomes" id="UP000182444"/>
    </source>
</evidence>
<feature type="compositionally biased region" description="Polar residues" evidence="1">
    <location>
        <begin position="339"/>
        <end position="355"/>
    </location>
</feature>
<feature type="region of interest" description="Disordered" evidence="1">
    <location>
        <begin position="1"/>
        <end position="119"/>
    </location>
</feature>
<organism evidence="2 4">
    <name type="scientific">Yarrowia lipolytica</name>
    <name type="common">Candida lipolytica</name>
    <dbReference type="NCBI Taxonomy" id="4952"/>
    <lineage>
        <taxon>Eukaryota</taxon>
        <taxon>Fungi</taxon>
        <taxon>Dikarya</taxon>
        <taxon>Ascomycota</taxon>
        <taxon>Saccharomycotina</taxon>
        <taxon>Dipodascomycetes</taxon>
        <taxon>Dipodascales</taxon>
        <taxon>Dipodascales incertae sedis</taxon>
        <taxon>Yarrowia</taxon>
    </lineage>
</organism>
<dbReference type="EMBL" id="CP017558">
    <property type="protein sequence ID" value="AOW07322.1"/>
    <property type="molecule type" value="Genomic_DNA"/>
</dbReference>
<reference evidence="2 4" key="1">
    <citation type="journal article" date="2016" name="PLoS ONE">
        <title>Sequence Assembly of Yarrowia lipolytica Strain W29/CLIB89 Shows Transposable Element Diversity.</title>
        <authorList>
            <person name="Magnan C."/>
            <person name="Yu J."/>
            <person name="Chang I."/>
            <person name="Jahn E."/>
            <person name="Kanomata Y."/>
            <person name="Wu J."/>
            <person name="Zeller M."/>
            <person name="Oakes M."/>
            <person name="Baldi P."/>
            <person name="Sandmeyer S."/>
        </authorList>
    </citation>
    <scope>NUCLEOTIDE SEQUENCE [LARGE SCALE GENOMIC DNA]</scope>
    <source>
        <strain evidence="2">CLIB89</strain>
        <strain evidence="4">CLIB89(W29)</strain>
    </source>
</reference>
<dbReference type="GeneID" id="2907886"/>
<dbReference type="EMBL" id="KZ858989">
    <property type="protein sequence ID" value="RDW25999.1"/>
    <property type="molecule type" value="Genomic_DNA"/>
</dbReference>
<feature type="compositionally biased region" description="Basic residues" evidence="1">
    <location>
        <begin position="1"/>
        <end position="11"/>
    </location>
</feature>
<accession>A0A1D8NNW5</accession>
<name>A0A1D8NNW5_YARLL</name>
<feature type="compositionally biased region" description="Polar residues" evidence="1">
    <location>
        <begin position="192"/>
        <end position="207"/>
    </location>
</feature>
<evidence type="ECO:0000313" key="5">
    <source>
        <dbReference type="Proteomes" id="UP000256601"/>
    </source>
</evidence>
<feature type="compositionally biased region" description="Low complexity" evidence="1">
    <location>
        <begin position="169"/>
        <end position="178"/>
    </location>
</feature>
<feature type="compositionally biased region" description="Gly residues" evidence="1">
    <location>
        <begin position="76"/>
        <end position="86"/>
    </location>
</feature>
<evidence type="ECO:0000313" key="2">
    <source>
        <dbReference type="EMBL" id="AOW07322.1"/>
    </source>
</evidence>
<feature type="compositionally biased region" description="Low complexity" evidence="1">
    <location>
        <begin position="293"/>
        <end position="324"/>
    </location>
</feature>
<gene>
    <name evidence="3" type="ORF">B0I71DRAFT_131628</name>
    <name evidence="2" type="ORF">YALI1_F23391g</name>
</gene>
<evidence type="ECO:0000313" key="3">
    <source>
        <dbReference type="EMBL" id="RDW25999.1"/>
    </source>
</evidence>